<evidence type="ECO:0000256" key="2">
    <source>
        <dbReference type="ARBA" id="ARBA00022679"/>
    </source>
</evidence>
<evidence type="ECO:0000256" key="4">
    <source>
        <dbReference type="ARBA" id="ARBA00022777"/>
    </source>
</evidence>
<evidence type="ECO:0000313" key="8">
    <source>
        <dbReference type="Proteomes" id="UP000051015"/>
    </source>
</evidence>
<dbReference type="SUPFAM" id="SSF53613">
    <property type="entry name" value="Ribokinase-like"/>
    <property type="match status" value="1"/>
</dbReference>
<reference evidence="7 8" key="1">
    <citation type="journal article" date="2015" name="Genome Announc.">
        <title>Expanding the biotechnology potential of lactobacilli through comparative genomics of 213 strains and associated genera.</title>
        <authorList>
            <person name="Sun Z."/>
            <person name="Harris H.M."/>
            <person name="McCann A."/>
            <person name="Guo C."/>
            <person name="Argimon S."/>
            <person name="Zhang W."/>
            <person name="Yang X."/>
            <person name="Jeffery I.B."/>
            <person name="Cooney J.C."/>
            <person name="Kagawa T.F."/>
            <person name="Liu W."/>
            <person name="Song Y."/>
            <person name="Salvetti E."/>
            <person name="Wrobel A."/>
            <person name="Rasinkangas P."/>
            <person name="Parkhill J."/>
            <person name="Rea M.C."/>
            <person name="O'Sullivan O."/>
            <person name="Ritari J."/>
            <person name="Douillard F.P."/>
            <person name="Paul Ross R."/>
            <person name="Yang R."/>
            <person name="Briner A.E."/>
            <person name="Felis G.E."/>
            <person name="de Vos W.M."/>
            <person name="Barrangou R."/>
            <person name="Klaenhammer T.R."/>
            <person name="Caufield P.W."/>
            <person name="Cui Y."/>
            <person name="Zhang H."/>
            <person name="O'Toole P.W."/>
        </authorList>
    </citation>
    <scope>NUCLEOTIDE SEQUENCE [LARGE SCALE GENOMIC DNA]</scope>
    <source>
        <strain evidence="7 8">DSM 21051</strain>
    </source>
</reference>
<keyword evidence="4 7" id="KW-0418">Kinase</keyword>
<organism evidence="7 8">
    <name type="scientific">Liquorilactobacillus aquaticus DSM 21051</name>
    <dbReference type="NCBI Taxonomy" id="1423725"/>
    <lineage>
        <taxon>Bacteria</taxon>
        <taxon>Bacillati</taxon>
        <taxon>Bacillota</taxon>
        <taxon>Bacilli</taxon>
        <taxon>Lactobacillales</taxon>
        <taxon>Lactobacillaceae</taxon>
        <taxon>Liquorilactobacillus</taxon>
    </lineage>
</organism>
<dbReference type="InterPro" id="IPR029056">
    <property type="entry name" value="Ribokinase-like"/>
</dbReference>
<dbReference type="GO" id="GO:0009443">
    <property type="term" value="P:pyridoxal 5'-phosphate salvage"/>
    <property type="evidence" value="ECO:0007669"/>
    <property type="project" value="InterPro"/>
</dbReference>
<dbReference type="InterPro" id="IPR013749">
    <property type="entry name" value="PM/HMP-P_kinase-1"/>
</dbReference>
<keyword evidence="8" id="KW-1185">Reference proteome</keyword>
<dbReference type="InterPro" id="IPR004625">
    <property type="entry name" value="PyrdxlKinase"/>
</dbReference>
<evidence type="ECO:0000256" key="1">
    <source>
        <dbReference type="ARBA" id="ARBA00012104"/>
    </source>
</evidence>
<dbReference type="STRING" id="1423725.FC19_GL000532"/>
<dbReference type="GO" id="GO:0005829">
    <property type="term" value="C:cytosol"/>
    <property type="evidence" value="ECO:0007669"/>
    <property type="project" value="TreeGrafter"/>
</dbReference>
<dbReference type="Pfam" id="PF08543">
    <property type="entry name" value="Phos_pyr_kin"/>
    <property type="match status" value="1"/>
</dbReference>
<dbReference type="OrthoDB" id="9800808at2"/>
<dbReference type="Gene3D" id="3.40.1190.20">
    <property type="match status" value="1"/>
</dbReference>
<evidence type="ECO:0000259" key="6">
    <source>
        <dbReference type="Pfam" id="PF08543"/>
    </source>
</evidence>
<dbReference type="GO" id="GO:0008478">
    <property type="term" value="F:pyridoxal kinase activity"/>
    <property type="evidence" value="ECO:0007669"/>
    <property type="project" value="UniProtKB-EC"/>
</dbReference>
<gene>
    <name evidence="7" type="ORF">FC19_GL000532</name>
</gene>
<evidence type="ECO:0000256" key="5">
    <source>
        <dbReference type="ARBA" id="ARBA00022840"/>
    </source>
</evidence>
<dbReference type="PANTHER" id="PTHR10534">
    <property type="entry name" value="PYRIDOXAL KINASE"/>
    <property type="match status" value="1"/>
</dbReference>
<protein>
    <recommendedName>
        <fullName evidence="1">pyridoxal kinase</fullName>
        <ecNumber evidence="1">2.7.1.35</ecNumber>
    </recommendedName>
</protein>
<keyword evidence="3" id="KW-0547">Nucleotide-binding</keyword>
<dbReference type="RefSeq" id="WP_057875568.1">
    <property type="nucleotide sequence ID" value="NZ_AYZD01000011.1"/>
</dbReference>
<evidence type="ECO:0000256" key="3">
    <source>
        <dbReference type="ARBA" id="ARBA00022741"/>
    </source>
</evidence>
<keyword evidence="2" id="KW-0808">Transferase</keyword>
<dbReference type="PANTHER" id="PTHR10534:SF2">
    <property type="entry name" value="PYRIDOXAL KINASE"/>
    <property type="match status" value="1"/>
</dbReference>
<dbReference type="PATRIC" id="fig|1423725.3.peg.545"/>
<dbReference type="Proteomes" id="UP000051015">
    <property type="component" value="Unassembled WGS sequence"/>
</dbReference>
<dbReference type="EMBL" id="AYZD01000011">
    <property type="protein sequence ID" value="KRM97002.1"/>
    <property type="molecule type" value="Genomic_DNA"/>
</dbReference>
<feature type="domain" description="Pyridoxamine kinase/Phosphomethylpyrimidine kinase" evidence="6">
    <location>
        <begin position="76"/>
        <end position="257"/>
    </location>
</feature>
<proteinExistence type="predicted"/>
<dbReference type="AlphaFoldDB" id="A0A0R2D0V6"/>
<name>A0A0R2D0V6_9LACO</name>
<sequence length="286" mass="31141">MSTDVLVAQDLSCVGQVSMSVALPLLGAAGLRPTVLPTALLSTHTGGFGTNTYLDLSGEIEKIVNHWNSLNLNFSAVYLGYLGQGPLNTLLQHFEELVTPKTFSLIDPVMGDNGHLYHGFDNGYIEGMRNLVKKAHLITPNVTEAALLLGKPPSNRALSLLEAQDLLEELVQVFNKQQIILTGVHLVNDKIAVLGCDEISREIWDQQISKIPGNYFGTGDIFASILFIMLLKGADIKTSVSTAMEFVSDSIQSTLEIPGFDTRYGVNYAPHLPNLLNKIAHIQRGN</sequence>
<keyword evidence="5" id="KW-0067">ATP-binding</keyword>
<comment type="caution">
    <text evidence="7">The sequence shown here is derived from an EMBL/GenBank/DDBJ whole genome shotgun (WGS) entry which is preliminary data.</text>
</comment>
<accession>A0A0R2D0V6</accession>
<dbReference type="GO" id="GO:0005524">
    <property type="term" value="F:ATP binding"/>
    <property type="evidence" value="ECO:0007669"/>
    <property type="project" value="UniProtKB-KW"/>
</dbReference>
<dbReference type="NCBIfam" id="NF005491">
    <property type="entry name" value="PRK07105.1"/>
    <property type="match status" value="1"/>
</dbReference>
<evidence type="ECO:0000313" key="7">
    <source>
        <dbReference type="EMBL" id="KRM97002.1"/>
    </source>
</evidence>
<dbReference type="EC" id="2.7.1.35" evidence="1"/>